<dbReference type="InterPro" id="IPR036378">
    <property type="entry name" value="FAS1_dom_sf"/>
</dbReference>
<reference evidence="2" key="1">
    <citation type="submission" date="2015-07" db="EMBL/GenBank/DDBJ databases">
        <title>MeaNS - Measles Nucleotide Surveillance Program.</title>
        <authorList>
            <person name="Tran T."/>
            <person name="Druce J."/>
        </authorList>
    </citation>
    <scope>NUCLEOTIDE SEQUENCE</scope>
    <source>
        <strain evidence="2">UCB-OBI-ISO-001</strain>
        <tissue evidence="2">Gonad</tissue>
    </source>
</reference>
<organism evidence="2">
    <name type="scientific">Octopus bimaculoides</name>
    <name type="common">California two-spotted octopus</name>
    <dbReference type="NCBI Taxonomy" id="37653"/>
    <lineage>
        <taxon>Eukaryota</taxon>
        <taxon>Metazoa</taxon>
        <taxon>Spiralia</taxon>
        <taxon>Lophotrochozoa</taxon>
        <taxon>Mollusca</taxon>
        <taxon>Cephalopoda</taxon>
        <taxon>Coleoidea</taxon>
        <taxon>Octopodiformes</taxon>
        <taxon>Octopoda</taxon>
        <taxon>Incirrata</taxon>
        <taxon>Octopodidae</taxon>
        <taxon>Octopus</taxon>
    </lineage>
</organism>
<dbReference type="STRING" id="37653.A0A0L8G7Q6"/>
<dbReference type="AlphaFoldDB" id="A0A0L8G7Q6"/>
<accession>A0A0L8G7Q6</accession>
<dbReference type="InterPro" id="IPR000782">
    <property type="entry name" value="FAS1_domain"/>
</dbReference>
<evidence type="ECO:0000259" key="1">
    <source>
        <dbReference type="PROSITE" id="PS50213"/>
    </source>
</evidence>
<evidence type="ECO:0000313" key="2">
    <source>
        <dbReference type="EMBL" id="KOF73052.1"/>
    </source>
</evidence>
<gene>
    <name evidence="2" type="ORF">OCBIM_22038471mg</name>
</gene>
<dbReference type="Pfam" id="PF02469">
    <property type="entry name" value="Fasciclin"/>
    <property type="match status" value="1"/>
</dbReference>
<dbReference type="EMBL" id="KQ423358">
    <property type="protein sequence ID" value="KOF73052.1"/>
    <property type="molecule type" value="Genomic_DNA"/>
</dbReference>
<proteinExistence type="predicted"/>
<sequence length="121" mass="13607">MTTTTNTTTATVTTAYTTTIINTASIPPTYTTSNVFRAHIILGDVYFLPTYGKMHSLLPMEGKLKFTRASEKIYVSNNKVRAEIILANIPIANGVIHIIDNLLYYTYQNIMQKIQSMPETR</sequence>
<protein>
    <recommendedName>
        <fullName evidence="1">FAS1 domain-containing protein</fullName>
    </recommendedName>
</protein>
<name>A0A0L8G7Q6_OCTBM</name>
<dbReference type="Gene3D" id="2.30.180.10">
    <property type="entry name" value="FAS1 domain"/>
    <property type="match status" value="1"/>
</dbReference>
<dbReference type="OrthoDB" id="6141418at2759"/>
<dbReference type="SUPFAM" id="SSF82153">
    <property type="entry name" value="FAS1 domain"/>
    <property type="match status" value="1"/>
</dbReference>
<dbReference type="PROSITE" id="PS50213">
    <property type="entry name" value="FAS1"/>
    <property type="match status" value="1"/>
</dbReference>
<feature type="domain" description="FAS1" evidence="1">
    <location>
        <begin position="1"/>
        <end position="103"/>
    </location>
</feature>